<protein>
    <recommendedName>
        <fullName evidence="6">Ig-like domain (Group 2)</fullName>
    </recommendedName>
</protein>
<dbReference type="Proteomes" id="UP000198943">
    <property type="component" value="Unassembled WGS sequence"/>
</dbReference>
<dbReference type="EMBL" id="FMYW01000018">
    <property type="protein sequence ID" value="SDC73227.1"/>
    <property type="molecule type" value="Genomic_DNA"/>
</dbReference>
<dbReference type="RefSeq" id="WP_093731084.1">
    <property type="nucleotide sequence ID" value="NZ_FMYW01000018.1"/>
</dbReference>
<feature type="chain" id="PRO_5038838678" description="Ig-like domain (Group 2)" evidence="3">
    <location>
        <begin position="30"/>
        <end position="476"/>
    </location>
</feature>
<feature type="transmembrane region" description="Helical" evidence="2">
    <location>
        <begin position="453"/>
        <end position="471"/>
    </location>
</feature>
<dbReference type="Gene3D" id="2.60.40.1080">
    <property type="match status" value="2"/>
</dbReference>
<keyword evidence="2" id="KW-1133">Transmembrane helix</keyword>
<evidence type="ECO:0000256" key="3">
    <source>
        <dbReference type="SAM" id="SignalP"/>
    </source>
</evidence>
<keyword evidence="5" id="KW-1185">Reference proteome</keyword>
<dbReference type="AlphaFoldDB" id="A0A1G6P1A0"/>
<name>A0A1G6P1A0_9FIRM</name>
<feature type="signal peptide" evidence="3">
    <location>
        <begin position="1"/>
        <end position="29"/>
    </location>
</feature>
<evidence type="ECO:0000313" key="4">
    <source>
        <dbReference type="EMBL" id="SDC73227.1"/>
    </source>
</evidence>
<dbReference type="OrthoDB" id="1816394at2"/>
<feature type="compositionally biased region" description="Acidic residues" evidence="1">
    <location>
        <begin position="239"/>
        <end position="248"/>
    </location>
</feature>
<gene>
    <name evidence="4" type="ORF">SAMN04487864_11817</name>
</gene>
<evidence type="ECO:0000256" key="2">
    <source>
        <dbReference type="SAM" id="Phobius"/>
    </source>
</evidence>
<keyword evidence="2" id="KW-0472">Membrane</keyword>
<keyword evidence="3" id="KW-0732">Signal</keyword>
<sequence>MKRNCKITRLVVFMVTLVLTLAVTAVALAKGADEWKKAEGLYVWKQSAQYSNGFLYVKPMEEDLYLFEFKTMRGSEAEDSSYDYNVAGILLVNDKGEGEADFDVEKKPVKLTFTLKGKTIAVKQTGEMPADVSGEYDFQEKSYNATEAAATAILEGIAPAKTSLNSSNRPYRLVYANETVGGWFYDVRAIHQPSKKMFARFLVAADLTAVYRNDDVKNPQLIYGSPATMLTAEFAPLLQEEEEEEEAPVPEGATEEKVENKGSDNGGDQSRLSAVVSVGPADPAIKVGESSKLRVTIPGNLKYKLSDLKSSADDKVSVAGDGTLTAKADGVATITGKFTVDNASRDFKVEVTAYVPKLECDALPSHIDVNEKLELSSYITGQEGEVKPQWSVSDSKIAEIKDGVLVGKADGLADVTAKYDKMERTWKVAVGKAELPKKGDAAEGDDGFDIFDLLIFGLPIVLIGGGIWMFMKRKKQ</sequence>
<accession>A0A1G6P1A0</accession>
<evidence type="ECO:0000313" key="5">
    <source>
        <dbReference type="Proteomes" id="UP000198943"/>
    </source>
</evidence>
<feature type="region of interest" description="Disordered" evidence="1">
    <location>
        <begin position="239"/>
        <end position="271"/>
    </location>
</feature>
<proteinExistence type="predicted"/>
<reference evidence="5" key="1">
    <citation type="submission" date="2016-10" db="EMBL/GenBank/DDBJ databases">
        <authorList>
            <person name="Varghese N."/>
            <person name="Submissions S."/>
        </authorList>
    </citation>
    <scope>NUCLEOTIDE SEQUENCE [LARGE SCALE GENOMIC DNA]</scope>
    <source>
        <strain evidence="5">DSM 11005</strain>
    </source>
</reference>
<evidence type="ECO:0008006" key="6">
    <source>
        <dbReference type="Google" id="ProtNLM"/>
    </source>
</evidence>
<organism evidence="4 5">
    <name type="scientific">Succiniclasticum ruminis</name>
    <dbReference type="NCBI Taxonomy" id="40841"/>
    <lineage>
        <taxon>Bacteria</taxon>
        <taxon>Bacillati</taxon>
        <taxon>Bacillota</taxon>
        <taxon>Negativicutes</taxon>
        <taxon>Acidaminococcales</taxon>
        <taxon>Acidaminococcaceae</taxon>
        <taxon>Succiniclasticum</taxon>
    </lineage>
</organism>
<keyword evidence="2" id="KW-0812">Transmembrane</keyword>
<evidence type="ECO:0000256" key="1">
    <source>
        <dbReference type="SAM" id="MobiDB-lite"/>
    </source>
</evidence>